<dbReference type="OrthoDB" id="7449018at2"/>
<name>A0A369VRN4_9SPHN</name>
<evidence type="ECO:0000256" key="1">
    <source>
        <dbReference type="SAM" id="SignalP"/>
    </source>
</evidence>
<dbReference type="AlphaFoldDB" id="A0A369VRN4"/>
<dbReference type="InterPro" id="IPR018673">
    <property type="entry name" value="DUF2141"/>
</dbReference>
<protein>
    <submittedName>
        <fullName evidence="2">DUF2141 domain-containing protein</fullName>
    </submittedName>
</protein>
<feature type="signal peptide" evidence="1">
    <location>
        <begin position="1"/>
        <end position="18"/>
    </location>
</feature>
<keyword evidence="3" id="KW-1185">Reference proteome</keyword>
<gene>
    <name evidence="2" type="ORF">DVW87_13095</name>
</gene>
<feature type="chain" id="PRO_5016595518" evidence="1">
    <location>
        <begin position="19"/>
        <end position="172"/>
    </location>
</feature>
<comment type="caution">
    <text evidence="2">The sequence shown here is derived from an EMBL/GenBank/DDBJ whole genome shotgun (WGS) entry which is preliminary data.</text>
</comment>
<dbReference type="Pfam" id="PF09912">
    <property type="entry name" value="DUF2141"/>
    <property type="match status" value="1"/>
</dbReference>
<evidence type="ECO:0000313" key="3">
    <source>
        <dbReference type="Proteomes" id="UP000253918"/>
    </source>
</evidence>
<keyword evidence="1" id="KW-0732">Signal</keyword>
<proteinExistence type="predicted"/>
<accession>A0A369VRN4</accession>
<reference evidence="2 3" key="1">
    <citation type="submission" date="2018-07" db="EMBL/GenBank/DDBJ databases">
        <title>a novel species of Sphingomonas isolated from the rhizosphere soil of Araceae plant.</title>
        <authorList>
            <person name="Zhiyong W."/>
            <person name="Qinglan Z."/>
            <person name="Zhiwei F."/>
            <person name="Ding X."/>
            <person name="Gejiao W."/>
            <person name="Shixue Z."/>
        </authorList>
    </citation>
    <scope>NUCLEOTIDE SEQUENCE [LARGE SCALE GENOMIC DNA]</scope>
    <source>
        <strain evidence="2 3">WZY 27</strain>
    </source>
</reference>
<sequence>MRALLAVPLLVAAVPASAQVLGEDRAACAGGEGPAIRVAVRGLKDRTGGLKLELYPANAQDFTRDDTLLVREGKTFRRVRAAMPPSGPVVLCIKAPRPGRYALLFTHDRDGKNKFNPWKDGAGVVGTEGFGYARPRYTQAIVEVGAGIASVTVTVQYLRGVAGFGPMKKAAD</sequence>
<dbReference type="RefSeq" id="WP_114688276.1">
    <property type="nucleotide sequence ID" value="NZ_QQNB01000003.1"/>
</dbReference>
<dbReference type="EMBL" id="QQNB01000003">
    <property type="protein sequence ID" value="RDE04539.1"/>
    <property type="molecule type" value="Genomic_DNA"/>
</dbReference>
<dbReference type="Proteomes" id="UP000253918">
    <property type="component" value="Unassembled WGS sequence"/>
</dbReference>
<evidence type="ECO:0000313" key="2">
    <source>
        <dbReference type="EMBL" id="RDE04539.1"/>
    </source>
</evidence>
<organism evidence="2 3">
    <name type="scientific">Sphingomonas aracearum</name>
    <dbReference type="NCBI Taxonomy" id="2283317"/>
    <lineage>
        <taxon>Bacteria</taxon>
        <taxon>Pseudomonadati</taxon>
        <taxon>Pseudomonadota</taxon>
        <taxon>Alphaproteobacteria</taxon>
        <taxon>Sphingomonadales</taxon>
        <taxon>Sphingomonadaceae</taxon>
        <taxon>Sphingomonas</taxon>
    </lineage>
</organism>